<keyword evidence="2" id="KW-1185">Reference proteome</keyword>
<accession>A0A0S3SPW6</accession>
<reference evidence="1 2" key="1">
    <citation type="journal article" date="2015" name="Sci. Rep.">
        <title>The power of single molecule real-time sequencing technology in the de novo assembly of a eukaryotic genome.</title>
        <authorList>
            <person name="Sakai H."/>
            <person name="Naito K."/>
            <person name="Ogiso-Tanaka E."/>
            <person name="Takahashi Y."/>
            <person name="Iseki K."/>
            <person name="Muto C."/>
            <person name="Satou K."/>
            <person name="Teruya K."/>
            <person name="Shiroma A."/>
            <person name="Shimoji M."/>
            <person name="Hirano T."/>
            <person name="Itoh T."/>
            <person name="Kaga A."/>
            <person name="Tomooka N."/>
        </authorList>
    </citation>
    <scope>NUCLEOTIDE SEQUENCE [LARGE SCALE GENOMIC DNA]</scope>
    <source>
        <strain evidence="2">cv. Shumari</strain>
    </source>
</reference>
<evidence type="ECO:0000313" key="2">
    <source>
        <dbReference type="Proteomes" id="UP000291084"/>
    </source>
</evidence>
<evidence type="ECO:0000313" key="1">
    <source>
        <dbReference type="EMBL" id="BAT94856.1"/>
    </source>
</evidence>
<dbReference type="EMBL" id="AP015041">
    <property type="protein sequence ID" value="BAT94856.1"/>
    <property type="molecule type" value="Genomic_DNA"/>
</dbReference>
<dbReference type="Proteomes" id="UP000291084">
    <property type="component" value="Chromosome 8"/>
</dbReference>
<proteinExistence type="predicted"/>
<sequence length="78" mass="9049">MNTIPLEVRGYLLRKRNSLPIWRGLIVLNQIQLLHYPLSQAYIYKNNMAHIILLKYSVHKHNCFVSAYLEAAATALLL</sequence>
<protein>
    <submittedName>
        <fullName evidence="1">Uncharacterized protein</fullName>
    </submittedName>
</protein>
<organism evidence="1 2">
    <name type="scientific">Vigna angularis var. angularis</name>
    <dbReference type="NCBI Taxonomy" id="157739"/>
    <lineage>
        <taxon>Eukaryota</taxon>
        <taxon>Viridiplantae</taxon>
        <taxon>Streptophyta</taxon>
        <taxon>Embryophyta</taxon>
        <taxon>Tracheophyta</taxon>
        <taxon>Spermatophyta</taxon>
        <taxon>Magnoliopsida</taxon>
        <taxon>eudicotyledons</taxon>
        <taxon>Gunneridae</taxon>
        <taxon>Pentapetalae</taxon>
        <taxon>rosids</taxon>
        <taxon>fabids</taxon>
        <taxon>Fabales</taxon>
        <taxon>Fabaceae</taxon>
        <taxon>Papilionoideae</taxon>
        <taxon>50 kb inversion clade</taxon>
        <taxon>NPAAA clade</taxon>
        <taxon>indigoferoid/millettioid clade</taxon>
        <taxon>Phaseoleae</taxon>
        <taxon>Vigna</taxon>
    </lineage>
</organism>
<gene>
    <name evidence="1" type="primary">Vigan.08G150200</name>
    <name evidence="1" type="ORF">VIGAN_08150200</name>
</gene>
<name>A0A0S3SPW6_PHAAN</name>
<dbReference type="AlphaFoldDB" id="A0A0S3SPW6"/>